<proteinExistence type="predicted"/>
<reference evidence="2 3" key="1">
    <citation type="journal article" date="2015" name="Stand. Genomic Sci.">
        <title>Genomic Encyclopedia of Bacterial and Archaeal Type Strains, Phase III: the genomes of soil and plant-associated and newly described type strains.</title>
        <authorList>
            <person name="Whitman W.B."/>
            <person name="Woyke T."/>
            <person name="Klenk H.P."/>
            <person name="Zhou Y."/>
            <person name="Lilburn T.G."/>
            <person name="Beck B.J."/>
            <person name="De Vos P."/>
            <person name="Vandamme P."/>
            <person name="Eisen J.A."/>
            <person name="Garrity G."/>
            <person name="Hugenholtz P."/>
            <person name="Kyrpides N.C."/>
        </authorList>
    </citation>
    <scope>NUCLEOTIDE SEQUENCE [LARGE SCALE GENOMIC DNA]</scope>
    <source>
        <strain evidence="2 3">VKM Ac-2538</strain>
    </source>
</reference>
<dbReference type="Pfam" id="PF08241">
    <property type="entry name" value="Methyltransf_11"/>
    <property type="match status" value="1"/>
</dbReference>
<organism evidence="2 3">
    <name type="scientific">Kribbella orskensis</name>
    <dbReference type="NCBI Taxonomy" id="2512216"/>
    <lineage>
        <taxon>Bacteria</taxon>
        <taxon>Bacillati</taxon>
        <taxon>Actinomycetota</taxon>
        <taxon>Actinomycetes</taxon>
        <taxon>Propionibacteriales</taxon>
        <taxon>Kribbellaceae</taxon>
        <taxon>Kribbella</taxon>
    </lineage>
</organism>
<name>A0ABY2BP35_9ACTN</name>
<keyword evidence="2" id="KW-0808">Transferase</keyword>
<evidence type="ECO:0000313" key="3">
    <source>
        <dbReference type="Proteomes" id="UP000295818"/>
    </source>
</evidence>
<gene>
    <name evidence="2" type="ORF">EV644_104365</name>
</gene>
<comment type="caution">
    <text evidence="2">The sequence shown here is derived from an EMBL/GenBank/DDBJ whole genome shotgun (WGS) entry which is preliminary data.</text>
</comment>
<dbReference type="InterPro" id="IPR013216">
    <property type="entry name" value="Methyltransf_11"/>
</dbReference>
<dbReference type="GO" id="GO:0008168">
    <property type="term" value="F:methyltransferase activity"/>
    <property type="evidence" value="ECO:0007669"/>
    <property type="project" value="UniProtKB-KW"/>
</dbReference>
<dbReference type="RefSeq" id="WP_132188694.1">
    <property type="nucleotide sequence ID" value="NZ_SLWM01000004.1"/>
</dbReference>
<dbReference type="GO" id="GO:0032259">
    <property type="term" value="P:methylation"/>
    <property type="evidence" value="ECO:0007669"/>
    <property type="project" value="UniProtKB-KW"/>
</dbReference>
<accession>A0ABY2BP35</accession>
<dbReference type="InterPro" id="IPR052356">
    <property type="entry name" value="Thiol_S-MT"/>
</dbReference>
<protein>
    <submittedName>
        <fullName evidence="2">Methyltransferase family protein</fullName>
    </submittedName>
</protein>
<keyword evidence="3" id="KW-1185">Reference proteome</keyword>
<dbReference type="Proteomes" id="UP000295818">
    <property type="component" value="Unassembled WGS sequence"/>
</dbReference>
<dbReference type="PANTHER" id="PTHR45036">
    <property type="entry name" value="METHYLTRANSFERASE LIKE 7B"/>
    <property type="match status" value="1"/>
</dbReference>
<keyword evidence="2" id="KW-0489">Methyltransferase</keyword>
<sequence>MSGWAGYEAKKRELVGGLSGTVLELGAGKGANFGMLGKGVDWIGLEPRAASRRTLESRAATWADKTGGSYRVLDTGAEQIPLPSASVDAVLSTVVLCSVDELGGVLTEVRRVLRPGGRFVFFEHIGAARGSWVCRLQGLIRPITRTFDKGCDPTRQTDDAIHAAGFTTVTLDRYTLPGLVPIPYIAGTAIS</sequence>
<feature type="domain" description="Methyltransferase type 11" evidence="1">
    <location>
        <begin position="23"/>
        <end position="121"/>
    </location>
</feature>
<dbReference type="PANTHER" id="PTHR45036:SF1">
    <property type="entry name" value="METHYLTRANSFERASE LIKE 7A"/>
    <property type="match status" value="1"/>
</dbReference>
<dbReference type="CDD" id="cd02440">
    <property type="entry name" value="AdoMet_MTases"/>
    <property type="match status" value="1"/>
</dbReference>
<dbReference type="InterPro" id="IPR029063">
    <property type="entry name" value="SAM-dependent_MTases_sf"/>
</dbReference>
<evidence type="ECO:0000313" key="2">
    <source>
        <dbReference type="EMBL" id="TCO25861.1"/>
    </source>
</evidence>
<dbReference type="Gene3D" id="3.40.50.150">
    <property type="entry name" value="Vaccinia Virus protein VP39"/>
    <property type="match status" value="1"/>
</dbReference>
<evidence type="ECO:0000259" key="1">
    <source>
        <dbReference type="Pfam" id="PF08241"/>
    </source>
</evidence>
<dbReference type="EMBL" id="SLWM01000004">
    <property type="protein sequence ID" value="TCO25861.1"/>
    <property type="molecule type" value="Genomic_DNA"/>
</dbReference>
<dbReference type="SUPFAM" id="SSF53335">
    <property type="entry name" value="S-adenosyl-L-methionine-dependent methyltransferases"/>
    <property type="match status" value="1"/>
</dbReference>